<organism evidence="10 11">
    <name type="scientific">Takifugu bimaculatus</name>
    <dbReference type="NCBI Taxonomy" id="433685"/>
    <lineage>
        <taxon>Eukaryota</taxon>
        <taxon>Metazoa</taxon>
        <taxon>Chordata</taxon>
        <taxon>Craniata</taxon>
        <taxon>Vertebrata</taxon>
        <taxon>Euteleostomi</taxon>
        <taxon>Actinopterygii</taxon>
        <taxon>Neopterygii</taxon>
        <taxon>Teleostei</taxon>
        <taxon>Neoteleostei</taxon>
        <taxon>Acanthomorphata</taxon>
        <taxon>Eupercaria</taxon>
        <taxon>Tetraodontiformes</taxon>
        <taxon>Tetradontoidea</taxon>
        <taxon>Tetraodontidae</taxon>
        <taxon>Takifugu</taxon>
    </lineage>
</organism>
<protein>
    <recommendedName>
        <fullName evidence="9">Fringe-like glycosyltransferase domain-containing protein</fullName>
    </recommendedName>
</protein>
<dbReference type="GO" id="GO:0016757">
    <property type="term" value="F:glycosyltransferase activity"/>
    <property type="evidence" value="ECO:0007669"/>
    <property type="project" value="UniProtKB-KW"/>
</dbReference>
<dbReference type="AlphaFoldDB" id="A0A4Z2AZE0"/>
<feature type="domain" description="Fringe-like glycosyltransferase" evidence="9">
    <location>
        <begin position="85"/>
        <end position="134"/>
    </location>
</feature>
<reference evidence="10 11" key="1">
    <citation type="submission" date="2019-04" db="EMBL/GenBank/DDBJ databases">
        <title>The sequence and de novo assembly of Takifugu bimaculatus genome using PacBio and Hi-C technologies.</title>
        <authorList>
            <person name="Xu P."/>
            <person name="Liu B."/>
            <person name="Zhou Z."/>
        </authorList>
    </citation>
    <scope>NUCLEOTIDE SEQUENCE [LARGE SCALE GENOMIC DNA]</scope>
    <source>
        <strain evidence="10">TB-2018</strain>
        <tissue evidence="10">Muscle</tissue>
    </source>
</reference>
<evidence type="ECO:0000256" key="4">
    <source>
        <dbReference type="ARBA" id="ARBA00022692"/>
    </source>
</evidence>
<gene>
    <name evidence="10" type="ORF">fugu_007578</name>
</gene>
<keyword evidence="5" id="KW-0735">Signal-anchor</keyword>
<evidence type="ECO:0000256" key="3">
    <source>
        <dbReference type="ARBA" id="ARBA00022679"/>
    </source>
</evidence>
<dbReference type="Gene3D" id="3.90.550.50">
    <property type="match status" value="1"/>
</dbReference>
<dbReference type="EMBL" id="SWLE01000021">
    <property type="protein sequence ID" value="TNM85307.1"/>
    <property type="molecule type" value="Genomic_DNA"/>
</dbReference>
<name>A0A4Z2AZE0_9TELE</name>
<dbReference type="Proteomes" id="UP000516260">
    <property type="component" value="Chromosome 8"/>
</dbReference>
<sequence>MVWNPASGAPSPRAAAATAVVTCLLVTGILVAHVGHPSRGEPREPPAGAAASGKAFSAYFRKLTRERRAVRVPPRRSSAPEPVEHLSPSDVFIAVKSTQRYHRERLELLLDTWISRSAQQDVPSDFPSDQLTASKILEVLIR</sequence>
<dbReference type="GO" id="GO:0016020">
    <property type="term" value="C:membrane"/>
    <property type="evidence" value="ECO:0007669"/>
    <property type="project" value="UniProtKB-SubCell"/>
</dbReference>
<keyword evidence="4 8" id="KW-0812">Transmembrane</keyword>
<evidence type="ECO:0000259" key="9">
    <source>
        <dbReference type="Pfam" id="PF02434"/>
    </source>
</evidence>
<evidence type="ECO:0000256" key="6">
    <source>
        <dbReference type="ARBA" id="ARBA00022989"/>
    </source>
</evidence>
<keyword evidence="6 8" id="KW-1133">Transmembrane helix</keyword>
<feature type="transmembrane region" description="Helical" evidence="8">
    <location>
        <begin position="14"/>
        <end position="34"/>
    </location>
</feature>
<evidence type="ECO:0000256" key="1">
    <source>
        <dbReference type="ARBA" id="ARBA00004606"/>
    </source>
</evidence>
<keyword evidence="3" id="KW-0808">Transferase</keyword>
<evidence type="ECO:0000313" key="11">
    <source>
        <dbReference type="Proteomes" id="UP000516260"/>
    </source>
</evidence>
<comment type="caution">
    <text evidence="10">The sequence shown here is derived from an EMBL/GenBank/DDBJ whole genome shotgun (WGS) entry which is preliminary data.</text>
</comment>
<keyword evidence="7 8" id="KW-0472">Membrane</keyword>
<comment type="subcellular location">
    <subcellularLocation>
        <location evidence="1">Membrane</location>
        <topology evidence="1">Single-pass type II membrane protein</topology>
    </subcellularLocation>
</comment>
<evidence type="ECO:0000256" key="7">
    <source>
        <dbReference type="ARBA" id="ARBA00023136"/>
    </source>
</evidence>
<keyword evidence="2" id="KW-0328">Glycosyltransferase</keyword>
<proteinExistence type="predicted"/>
<dbReference type="Pfam" id="PF02434">
    <property type="entry name" value="Fringe"/>
    <property type="match status" value="1"/>
</dbReference>
<dbReference type="InterPro" id="IPR003378">
    <property type="entry name" value="Fringe-like_glycosylTrfase"/>
</dbReference>
<keyword evidence="11" id="KW-1185">Reference proteome</keyword>
<accession>A0A4Z2AZE0</accession>
<evidence type="ECO:0000313" key="10">
    <source>
        <dbReference type="EMBL" id="TNM85307.1"/>
    </source>
</evidence>
<evidence type="ECO:0000256" key="5">
    <source>
        <dbReference type="ARBA" id="ARBA00022968"/>
    </source>
</evidence>
<evidence type="ECO:0000256" key="8">
    <source>
        <dbReference type="SAM" id="Phobius"/>
    </source>
</evidence>
<evidence type="ECO:0000256" key="2">
    <source>
        <dbReference type="ARBA" id="ARBA00022676"/>
    </source>
</evidence>